<dbReference type="GO" id="GO:0051491">
    <property type="term" value="P:positive regulation of filopodium assembly"/>
    <property type="evidence" value="ECO:0007669"/>
    <property type="project" value="TreeGrafter"/>
</dbReference>
<reference evidence="3" key="2">
    <citation type="submission" date="2014-03" db="EMBL/GenBank/DDBJ databases">
        <authorList>
            <person name="Genoscope - CEA"/>
        </authorList>
    </citation>
    <scope>NUCLEOTIDE SEQUENCE</scope>
</reference>
<dbReference type="Proteomes" id="UP000193380">
    <property type="component" value="Unassembled WGS sequence"/>
</dbReference>
<dbReference type="CDD" id="cd13267">
    <property type="entry name" value="PH_DOCK-D"/>
    <property type="match status" value="1"/>
</dbReference>
<dbReference type="AlphaFoldDB" id="A0A060XAQ5"/>
<dbReference type="InterPro" id="IPR026791">
    <property type="entry name" value="DOCK"/>
</dbReference>
<dbReference type="PANTHER" id="PTHR23317">
    <property type="entry name" value="DEDICATOR OF CYTOKINESIS DOCK"/>
    <property type="match status" value="1"/>
</dbReference>
<dbReference type="GO" id="GO:0005085">
    <property type="term" value="F:guanyl-nucleotide exchange factor activity"/>
    <property type="evidence" value="ECO:0007669"/>
    <property type="project" value="InterPro"/>
</dbReference>
<protein>
    <recommendedName>
        <fullName evidence="2">PH domain-containing protein</fullName>
    </recommendedName>
</protein>
<accession>A0A060XAQ5</accession>
<dbReference type="Pfam" id="PF00169">
    <property type="entry name" value="PH"/>
    <property type="match status" value="1"/>
</dbReference>
<feature type="region of interest" description="Disordered" evidence="1">
    <location>
        <begin position="150"/>
        <end position="179"/>
    </location>
</feature>
<dbReference type="SMART" id="SM00233">
    <property type="entry name" value="PH"/>
    <property type="match status" value="1"/>
</dbReference>
<evidence type="ECO:0000313" key="4">
    <source>
        <dbReference type="Proteomes" id="UP000193380"/>
    </source>
</evidence>
<dbReference type="STRING" id="8022.A0A060XAQ5"/>
<dbReference type="GO" id="GO:0007264">
    <property type="term" value="P:small GTPase-mediated signal transduction"/>
    <property type="evidence" value="ECO:0007669"/>
    <property type="project" value="InterPro"/>
</dbReference>
<reference evidence="3" key="1">
    <citation type="journal article" date="2014" name="Nat. Commun.">
        <title>The rainbow trout genome provides novel insights into evolution after whole-genome duplication in vertebrates.</title>
        <authorList>
            <person name="Berthelot C."/>
            <person name="Brunet F."/>
            <person name="Chalopin D."/>
            <person name="Juanchich A."/>
            <person name="Bernard M."/>
            <person name="Noel B."/>
            <person name="Bento P."/>
            <person name="Da Silva C."/>
            <person name="Labadie K."/>
            <person name="Alberti A."/>
            <person name="Aury J.M."/>
            <person name="Louis A."/>
            <person name="Dehais P."/>
            <person name="Bardou P."/>
            <person name="Montfort J."/>
            <person name="Klopp C."/>
            <person name="Cabau C."/>
            <person name="Gaspin C."/>
            <person name="Thorgaard G.H."/>
            <person name="Boussaha M."/>
            <person name="Quillet E."/>
            <person name="Guyomard R."/>
            <person name="Galiana D."/>
            <person name="Bobe J."/>
            <person name="Volff J.N."/>
            <person name="Genet C."/>
            <person name="Wincker P."/>
            <person name="Jaillon O."/>
            <person name="Roest Crollius H."/>
            <person name="Guiguen Y."/>
        </authorList>
    </citation>
    <scope>NUCLEOTIDE SEQUENCE [LARGE SCALE GENOMIC DNA]</scope>
</reference>
<name>A0A060XAQ5_ONCMY</name>
<dbReference type="SUPFAM" id="SSF50729">
    <property type="entry name" value="PH domain-like"/>
    <property type="match status" value="1"/>
</dbReference>
<dbReference type="PaxDb" id="8022-A0A060XAQ5"/>
<dbReference type="EMBL" id="FR904971">
    <property type="protein sequence ID" value="CDQ74389.1"/>
    <property type="molecule type" value="Genomic_DNA"/>
</dbReference>
<dbReference type="InterPro" id="IPR011993">
    <property type="entry name" value="PH-like_dom_sf"/>
</dbReference>
<dbReference type="PROSITE" id="PS50003">
    <property type="entry name" value="PH_DOMAIN"/>
    <property type="match status" value="1"/>
</dbReference>
<feature type="domain" description="PH" evidence="2">
    <location>
        <begin position="41"/>
        <end position="148"/>
    </location>
</feature>
<sequence>MLLRDTHCSKQPYRYIHAHHQYQPFLCVCQDSSSLCSQRGRIMKQGWLQKANINSSLSVSMRVFKRRYFYLSQLPDGSYILNSYKDEKKCKDTKGSIYLYSCIDVIQCPKIRRNGFELKMQERFSHFLAADSEEEMEGWVITLKHALQSSTEGGDRKNGGDSLDCALDEDSSSQGKGESLLESLGRSLHPELIKYARETDQLNKLRTLKHRLARQKLKQEVPILRTIQRWSDQLESTLQDCFDHPYWEMLRVSCHDLPFSLQGCVSERGDGVLTNTRSPTHTHSLSHLPLLSRWSQISSDFHVDLNPPPPLCTRDADRHLPTLPYIRGRCDAGNGNGLPILQRLSESLLRSPTQGIFSVTNPHADIFLVARMEKVLQNGITHCAEPYINQDLRHQQDSPEGSEDCQADVSAPGPV</sequence>
<proteinExistence type="predicted"/>
<evidence type="ECO:0000313" key="3">
    <source>
        <dbReference type="EMBL" id="CDQ74389.1"/>
    </source>
</evidence>
<dbReference type="InterPro" id="IPR001849">
    <property type="entry name" value="PH_domain"/>
</dbReference>
<organism evidence="3 4">
    <name type="scientific">Oncorhynchus mykiss</name>
    <name type="common">Rainbow trout</name>
    <name type="synonym">Salmo gairdneri</name>
    <dbReference type="NCBI Taxonomy" id="8022"/>
    <lineage>
        <taxon>Eukaryota</taxon>
        <taxon>Metazoa</taxon>
        <taxon>Chordata</taxon>
        <taxon>Craniata</taxon>
        <taxon>Vertebrata</taxon>
        <taxon>Euteleostomi</taxon>
        <taxon>Actinopterygii</taxon>
        <taxon>Neopterygii</taxon>
        <taxon>Teleostei</taxon>
        <taxon>Protacanthopterygii</taxon>
        <taxon>Salmoniformes</taxon>
        <taxon>Salmonidae</taxon>
        <taxon>Salmoninae</taxon>
        <taxon>Oncorhynchus</taxon>
    </lineage>
</organism>
<gene>
    <name evidence="3" type="ORF">GSONMT00039852001</name>
</gene>
<feature type="region of interest" description="Disordered" evidence="1">
    <location>
        <begin position="394"/>
        <end position="415"/>
    </location>
</feature>
<evidence type="ECO:0000256" key="1">
    <source>
        <dbReference type="SAM" id="MobiDB-lite"/>
    </source>
</evidence>
<evidence type="ECO:0000259" key="2">
    <source>
        <dbReference type="PROSITE" id="PS50003"/>
    </source>
</evidence>
<dbReference type="Gene3D" id="2.30.29.30">
    <property type="entry name" value="Pleckstrin-homology domain (PH domain)/Phosphotyrosine-binding domain (PTB)"/>
    <property type="match status" value="1"/>
</dbReference>
<dbReference type="PANTHER" id="PTHR23317:SF81">
    <property type="entry name" value="DEDICATOR OF CYTOKINESIS PROTEIN 11"/>
    <property type="match status" value="1"/>
</dbReference>